<sequence length="524" mass="58991">MNLGLLVLAILAGLVGYGLRLWVVCFIQVQAFKRKNGCKPAIKWGQRDPVLGLDQFMAFQKNADGRTALEKLNTRYRTDQHTLTLRMMGQPLVMTCEPENVKAVLASKFEDFGLGTRMRAMDRLLAHGIFTADGESWECSRASDRLQRNDPHNAAINTEQALIRPSFTRAQVAANLDCVETHVQRLIQRLPEDGQTVDLQPLFFNFTIDNSTEFLLGRSIDCQTNPDMAHFSESWDYAEACLPGRIRLGKIIGIIDAWKKNEAFEEACDVVHRFVDSYIADSLRESHSPGTCKDSKPSRYNLLSELSSACDNPTQLRSELLNVLLAARDTTAGLLSSIFYFLARHPDVWRELETEVDELQGRVPDYDSLKGMYCLKSIVDETLRLHPPVPVNMRFATRHTTIPRGGGPDGLCPVFVAKGTAVHYSVWATHRLPEIFGDDADAFRPARWRDPSRPLRPGWGYLPFNGGPRVCLGQQRALFEARYVLVRLVQCYARVEARGGVFRENLALTLTHADGVKVALWKRA</sequence>
<comment type="caution">
    <text evidence="9">The sequence shown here is derived from an EMBL/GenBank/DDBJ whole genome shotgun (WGS) entry which is preliminary data.</text>
</comment>
<organism evidence="9 10">
    <name type="scientific">Apiospora marii</name>
    <dbReference type="NCBI Taxonomy" id="335849"/>
    <lineage>
        <taxon>Eukaryota</taxon>
        <taxon>Fungi</taxon>
        <taxon>Dikarya</taxon>
        <taxon>Ascomycota</taxon>
        <taxon>Pezizomycotina</taxon>
        <taxon>Sordariomycetes</taxon>
        <taxon>Xylariomycetidae</taxon>
        <taxon>Amphisphaeriales</taxon>
        <taxon>Apiosporaceae</taxon>
        <taxon>Apiospora</taxon>
    </lineage>
</organism>
<dbReference type="PANTHER" id="PTHR24287">
    <property type="entry name" value="P450, PUTATIVE (EUROFUNG)-RELATED"/>
    <property type="match status" value="1"/>
</dbReference>
<dbReference type="InterPro" id="IPR017972">
    <property type="entry name" value="Cyt_P450_CS"/>
</dbReference>
<gene>
    <name evidence="9" type="ORF">PG991_011951</name>
</gene>
<dbReference type="Pfam" id="PF00067">
    <property type="entry name" value="p450"/>
    <property type="match status" value="1"/>
</dbReference>
<name>A0ABR1RG17_9PEZI</name>
<keyword evidence="4 8" id="KW-0479">Metal-binding</keyword>
<evidence type="ECO:0000256" key="1">
    <source>
        <dbReference type="ARBA" id="ARBA00001971"/>
    </source>
</evidence>
<dbReference type="InterPro" id="IPR002974">
    <property type="entry name" value="Cyt_P450_E_CYP52_ascomycetes"/>
</dbReference>
<evidence type="ECO:0000256" key="6">
    <source>
        <dbReference type="ARBA" id="ARBA00023004"/>
    </source>
</evidence>
<evidence type="ECO:0000256" key="5">
    <source>
        <dbReference type="ARBA" id="ARBA00023002"/>
    </source>
</evidence>
<dbReference type="EMBL" id="JAQQWI010000016">
    <property type="protein sequence ID" value="KAK8009400.1"/>
    <property type="molecule type" value="Genomic_DNA"/>
</dbReference>
<dbReference type="InterPro" id="IPR047146">
    <property type="entry name" value="Cyt_P450_E_CYP52_fungi"/>
</dbReference>
<evidence type="ECO:0000313" key="9">
    <source>
        <dbReference type="EMBL" id="KAK8009400.1"/>
    </source>
</evidence>
<evidence type="ECO:0000256" key="3">
    <source>
        <dbReference type="ARBA" id="ARBA00022617"/>
    </source>
</evidence>
<proteinExistence type="inferred from homology"/>
<dbReference type="InterPro" id="IPR036396">
    <property type="entry name" value="Cyt_P450_sf"/>
</dbReference>
<dbReference type="CDD" id="cd11063">
    <property type="entry name" value="CYP52"/>
    <property type="match status" value="1"/>
</dbReference>
<accession>A0ABR1RG17</accession>
<keyword evidence="6 8" id="KW-0408">Iron</keyword>
<keyword evidence="5 8" id="KW-0560">Oxidoreductase</keyword>
<dbReference type="Gene3D" id="1.10.630.10">
    <property type="entry name" value="Cytochrome P450"/>
    <property type="match status" value="1"/>
</dbReference>
<evidence type="ECO:0000256" key="8">
    <source>
        <dbReference type="RuleBase" id="RU000461"/>
    </source>
</evidence>
<evidence type="ECO:0000256" key="7">
    <source>
        <dbReference type="ARBA" id="ARBA00023033"/>
    </source>
</evidence>
<protein>
    <recommendedName>
        <fullName evidence="11">N-alkane-inducible cytochrome P450</fullName>
    </recommendedName>
</protein>
<comment type="cofactor">
    <cofactor evidence="1">
        <name>heme</name>
        <dbReference type="ChEBI" id="CHEBI:30413"/>
    </cofactor>
</comment>
<evidence type="ECO:0008006" key="11">
    <source>
        <dbReference type="Google" id="ProtNLM"/>
    </source>
</evidence>
<dbReference type="SUPFAM" id="SSF48264">
    <property type="entry name" value="Cytochrome P450"/>
    <property type="match status" value="1"/>
</dbReference>
<reference evidence="9 10" key="1">
    <citation type="submission" date="2023-01" db="EMBL/GenBank/DDBJ databases">
        <title>Analysis of 21 Apiospora genomes using comparative genomics revels a genus with tremendous synthesis potential of carbohydrate active enzymes and secondary metabolites.</title>
        <authorList>
            <person name="Sorensen T."/>
        </authorList>
    </citation>
    <scope>NUCLEOTIDE SEQUENCE [LARGE SCALE GENOMIC DNA]</scope>
    <source>
        <strain evidence="9 10">CBS 20057</strain>
    </source>
</reference>
<dbReference type="PRINTS" id="PR01239">
    <property type="entry name" value="EP450IICYP52"/>
</dbReference>
<keyword evidence="3 8" id="KW-0349">Heme</keyword>
<keyword evidence="10" id="KW-1185">Reference proteome</keyword>
<dbReference type="InterPro" id="IPR001128">
    <property type="entry name" value="Cyt_P450"/>
</dbReference>
<dbReference type="PROSITE" id="PS00086">
    <property type="entry name" value="CYTOCHROME_P450"/>
    <property type="match status" value="1"/>
</dbReference>
<dbReference type="PANTHER" id="PTHR24287:SF1">
    <property type="entry name" value="P450, PUTATIVE (EUROFUNG)-RELATED"/>
    <property type="match status" value="1"/>
</dbReference>
<keyword evidence="7 8" id="KW-0503">Monooxygenase</keyword>
<comment type="similarity">
    <text evidence="2 8">Belongs to the cytochrome P450 family.</text>
</comment>
<dbReference type="Proteomes" id="UP001396898">
    <property type="component" value="Unassembled WGS sequence"/>
</dbReference>
<evidence type="ECO:0000256" key="4">
    <source>
        <dbReference type="ARBA" id="ARBA00022723"/>
    </source>
</evidence>
<evidence type="ECO:0000256" key="2">
    <source>
        <dbReference type="ARBA" id="ARBA00010617"/>
    </source>
</evidence>
<dbReference type="PRINTS" id="PR00385">
    <property type="entry name" value="P450"/>
</dbReference>
<evidence type="ECO:0000313" key="10">
    <source>
        <dbReference type="Proteomes" id="UP001396898"/>
    </source>
</evidence>